<dbReference type="GO" id="GO:0005737">
    <property type="term" value="C:cytoplasm"/>
    <property type="evidence" value="ECO:0007669"/>
    <property type="project" value="UniProtKB-SubCell"/>
</dbReference>
<keyword evidence="4 8" id="KW-0031">Aminopeptidase</keyword>
<comment type="catalytic activity">
    <reaction evidence="2 8">
        <text>Release of an N-terminal amino acid, preferentially leucine, but not glutamic or aspartic acids.</text>
        <dbReference type="EC" id="3.4.11.10"/>
    </reaction>
</comment>
<dbReference type="SUPFAM" id="SSF52949">
    <property type="entry name" value="Macro domain-like"/>
    <property type="match status" value="1"/>
</dbReference>
<evidence type="ECO:0000256" key="8">
    <source>
        <dbReference type="HAMAP-Rule" id="MF_00181"/>
    </source>
</evidence>
<protein>
    <recommendedName>
        <fullName evidence="8">Probable cytosol aminopeptidase</fullName>
        <ecNumber evidence="8">3.4.11.1</ecNumber>
    </recommendedName>
    <alternativeName>
        <fullName evidence="8">Leucine aminopeptidase</fullName>
        <shortName evidence="8">LAP</shortName>
        <ecNumber evidence="8">3.4.11.10</ecNumber>
    </alternativeName>
    <alternativeName>
        <fullName evidence="8">Leucyl aminopeptidase</fullName>
    </alternativeName>
</protein>
<keyword evidence="5 8" id="KW-0645">Protease</keyword>
<evidence type="ECO:0000256" key="3">
    <source>
        <dbReference type="ARBA" id="ARBA00009528"/>
    </source>
</evidence>
<organism evidence="10">
    <name type="scientific">uncultured Sphingomonadaceae bacterium</name>
    <dbReference type="NCBI Taxonomy" id="169976"/>
    <lineage>
        <taxon>Bacteria</taxon>
        <taxon>Pseudomonadati</taxon>
        <taxon>Pseudomonadota</taxon>
        <taxon>Alphaproteobacteria</taxon>
        <taxon>Sphingomonadales</taxon>
        <taxon>Sphingomonadaceae</taxon>
        <taxon>environmental samples</taxon>
    </lineage>
</organism>
<evidence type="ECO:0000313" key="10">
    <source>
        <dbReference type="EMBL" id="CAA9521051.1"/>
    </source>
</evidence>
<comment type="similarity">
    <text evidence="3 8">Belongs to the peptidase M17 family.</text>
</comment>
<sequence length="493" mass="51304">MQISFASTRPEGAHALALVVAAGASLDGLTGLDAGAARLVAEAAKAARFDGEATKVVELFVAEGEGVRRLLLLGLGKDPAEPGELQRAGAALAAKLQTSGEARAVLDLTGSPLSGPQAAELGFGAVQRAWRHDAYRTKLPAAQRASLNELVIVGAGEGAAEASARLRAVADGMAFTRELVTEPANVIFPVSFAERCRELEAMGVEVEVLDEPAMRELGMGALLAVSQGSAQPPRLVAMRWNGAGDAGGAPPLVLIGKGVTFDTGGISIKPAAGMEQMKWDMGGAGAVAGTMRALAGRKAKANVVGVVGLVENMPSGTATRPGDVVTSMNGQTVEVINTDAEGRLVLADAMTWAQRQYKPKVMIDLATLTGAMIISLGHDYAGVFSNSDELAARLDAAGKATCDLVWRMPMNAEFDKLINSDIADIKNVGPREGGSITAAQFLKRFVDEGVEWAHIDIAGVVWANKPGATFDKGATGWGVRILDRFVSEHFEQA</sequence>
<dbReference type="InterPro" id="IPR043472">
    <property type="entry name" value="Macro_dom-like"/>
</dbReference>
<feature type="binding site" evidence="8">
    <location>
        <position position="262"/>
    </location>
    <ligand>
        <name>Mn(2+)</name>
        <dbReference type="ChEBI" id="CHEBI:29035"/>
        <label>2</label>
    </ligand>
</feature>
<proteinExistence type="inferred from homology"/>
<feature type="active site" evidence="8">
    <location>
        <position position="343"/>
    </location>
</feature>
<dbReference type="GO" id="GO:0030145">
    <property type="term" value="F:manganese ion binding"/>
    <property type="evidence" value="ECO:0007669"/>
    <property type="project" value="UniProtKB-UniRule"/>
</dbReference>
<feature type="active site" evidence="8">
    <location>
        <position position="269"/>
    </location>
</feature>
<keyword evidence="7 8" id="KW-0464">Manganese</keyword>
<feature type="domain" description="Cytosol aminopeptidase" evidence="9">
    <location>
        <begin position="337"/>
        <end position="344"/>
    </location>
</feature>
<comment type="function">
    <text evidence="8">Presumably involved in the processing and regular turnover of intracellular proteins. Catalyzes the removal of unsubstituted N-terminal amino acids from various peptides.</text>
</comment>
<dbReference type="NCBIfam" id="NF002073">
    <property type="entry name" value="PRK00913.1-2"/>
    <property type="match status" value="1"/>
</dbReference>
<dbReference type="PANTHER" id="PTHR11963:SF23">
    <property type="entry name" value="CYTOSOL AMINOPEPTIDASE"/>
    <property type="match status" value="1"/>
</dbReference>
<accession>A0A6J4TEH3</accession>
<comment type="subcellular location">
    <subcellularLocation>
        <location evidence="8">Cytoplasm</location>
    </subcellularLocation>
</comment>
<dbReference type="HAMAP" id="MF_00181">
    <property type="entry name" value="Cytosol_peptidase_M17"/>
    <property type="match status" value="1"/>
</dbReference>
<dbReference type="Gene3D" id="3.40.630.10">
    <property type="entry name" value="Zn peptidases"/>
    <property type="match status" value="1"/>
</dbReference>
<feature type="binding site" evidence="8">
    <location>
        <position position="280"/>
    </location>
    <ligand>
        <name>Mn(2+)</name>
        <dbReference type="ChEBI" id="CHEBI:29035"/>
        <label>2</label>
    </ligand>
</feature>
<feature type="binding site" evidence="8">
    <location>
        <position position="257"/>
    </location>
    <ligand>
        <name>Mn(2+)</name>
        <dbReference type="ChEBI" id="CHEBI:29035"/>
        <label>2</label>
    </ligand>
</feature>
<feature type="binding site" evidence="8">
    <location>
        <position position="262"/>
    </location>
    <ligand>
        <name>Mn(2+)</name>
        <dbReference type="ChEBI" id="CHEBI:29035"/>
        <label>1</label>
    </ligand>
</feature>
<reference evidence="10" key="1">
    <citation type="submission" date="2020-02" db="EMBL/GenBank/DDBJ databases">
        <authorList>
            <person name="Meier V. D."/>
        </authorList>
    </citation>
    <scope>NUCLEOTIDE SEQUENCE</scope>
    <source>
        <strain evidence="10">AVDCRST_MAG39</strain>
    </source>
</reference>
<comment type="catalytic activity">
    <reaction evidence="1 8">
        <text>Release of an N-terminal amino acid, Xaa-|-Yaa-, in which Xaa is preferably Leu, but may be other amino acids including Pro although not Arg or Lys, and Yaa may be Pro. Amino acid amides and methyl esters are also readily hydrolyzed, but rates on arylamides are exceedingly low.</text>
        <dbReference type="EC" id="3.4.11.1"/>
    </reaction>
</comment>
<keyword evidence="8" id="KW-0963">Cytoplasm</keyword>
<dbReference type="NCBIfam" id="NF002077">
    <property type="entry name" value="PRK00913.2-4"/>
    <property type="match status" value="1"/>
</dbReference>
<gene>
    <name evidence="8" type="primary">pepA</name>
    <name evidence="10" type="ORF">AVDCRST_MAG39-2756</name>
</gene>
<dbReference type="GO" id="GO:0006508">
    <property type="term" value="P:proteolysis"/>
    <property type="evidence" value="ECO:0007669"/>
    <property type="project" value="UniProtKB-KW"/>
</dbReference>
<evidence type="ECO:0000256" key="5">
    <source>
        <dbReference type="ARBA" id="ARBA00022670"/>
    </source>
</evidence>
<dbReference type="InterPro" id="IPR011356">
    <property type="entry name" value="Leucine_aapep/pepB"/>
</dbReference>
<dbReference type="CDD" id="cd00433">
    <property type="entry name" value="Peptidase_M17"/>
    <property type="match status" value="1"/>
</dbReference>
<dbReference type="Gene3D" id="3.40.220.10">
    <property type="entry name" value="Leucine Aminopeptidase, subunit E, domain 1"/>
    <property type="match status" value="1"/>
</dbReference>
<dbReference type="EC" id="3.4.11.1" evidence="8"/>
<dbReference type="InterPro" id="IPR000819">
    <property type="entry name" value="Peptidase_M17_C"/>
</dbReference>
<evidence type="ECO:0000259" key="9">
    <source>
        <dbReference type="PROSITE" id="PS00631"/>
    </source>
</evidence>
<dbReference type="PRINTS" id="PR00481">
    <property type="entry name" value="LAMNOPPTDASE"/>
</dbReference>
<feature type="binding site" evidence="8">
    <location>
        <position position="341"/>
    </location>
    <ligand>
        <name>Mn(2+)</name>
        <dbReference type="ChEBI" id="CHEBI:29035"/>
        <label>2</label>
    </ligand>
</feature>
<dbReference type="PANTHER" id="PTHR11963">
    <property type="entry name" value="LEUCINE AMINOPEPTIDASE-RELATED"/>
    <property type="match status" value="1"/>
</dbReference>
<keyword evidence="6 8" id="KW-0378">Hydrolase</keyword>
<dbReference type="InterPro" id="IPR023042">
    <property type="entry name" value="Peptidase_M17_leu_NH2_pept"/>
</dbReference>
<dbReference type="EC" id="3.4.11.10" evidence="8"/>
<comment type="cofactor">
    <cofactor evidence="8">
        <name>Mn(2+)</name>
        <dbReference type="ChEBI" id="CHEBI:29035"/>
    </cofactor>
    <text evidence="8">Binds 2 manganese ions per subunit.</text>
</comment>
<evidence type="ECO:0000256" key="4">
    <source>
        <dbReference type="ARBA" id="ARBA00022438"/>
    </source>
</evidence>
<dbReference type="InterPro" id="IPR008283">
    <property type="entry name" value="Peptidase_M17_N"/>
</dbReference>
<dbReference type="SUPFAM" id="SSF53187">
    <property type="entry name" value="Zn-dependent exopeptidases"/>
    <property type="match status" value="1"/>
</dbReference>
<name>A0A6J4TEH3_9SPHN</name>
<dbReference type="GO" id="GO:0070006">
    <property type="term" value="F:metalloaminopeptidase activity"/>
    <property type="evidence" value="ECO:0007669"/>
    <property type="project" value="InterPro"/>
</dbReference>
<evidence type="ECO:0000256" key="7">
    <source>
        <dbReference type="ARBA" id="ARBA00023211"/>
    </source>
</evidence>
<dbReference type="Pfam" id="PF02789">
    <property type="entry name" value="Peptidase_M17_N"/>
    <property type="match status" value="1"/>
</dbReference>
<dbReference type="AlphaFoldDB" id="A0A6J4TEH3"/>
<keyword evidence="8" id="KW-0479">Metal-binding</keyword>
<feature type="binding site" evidence="8">
    <location>
        <position position="339"/>
    </location>
    <ligand>
        <name>Mn(2+)</name>
        <dbReference type="ChEBI" id="CHEBI:29035"/>
        <label>1</label>
    </ligand>
</feature>
<evidence type="ECO:0000256" key="2">
    <source>
        <dbReference type="ARBA" id="ARBA00000967"/>
    </source>
</evidence>
<evidence type="ECO:0000256" key="1">
    <source>
        <dbReference type="ARBA" id="ARBA00000135"/>
    </source>
</evidence>
<dbReference type="PROSITE" id="PS00631">
    <property type="entry name" value="CYTOSOL_AP"/>
    <property type="match status" value="1"/>
</dbReference>
<dbReference type="NCBIfam" id="NF002074">
    <property type="entry name" value="PRK00913.1-4"/>
    <property type="match status" value="1"/>
</dbReference>
<dbReference type="EMBL" id="CADCVW010000106">
    <property type="protein sequence ID" value="CAA9521051.1"/>
    <property type="molecule type" value="Genomic_DNA"/>
</dbReference>
<evidence type="ECO:0000256" key="6">
    <source>
        <dbReference type="ARBA" id="ARBA00022801"/>
    </source>
</evidence>
<feature type="binding site" evidence="8">
    <location>
        <position position="341"/>
    </location>
    <ligand>
        <name>Mn(2+)</name>
        <dbReference type="ChEBI" id="CHEBI:29035"/>
        <label>1</label>
    </ligand>
</feature>
<dbReference type="Pfam" id="PF00883">
    <property type="entry name" value="Peptidase_M17"/>
    <property type="match status" value="1"/>
</dbReference>
<dbReference type="NCBIfam" id="NF002075">
    <property type="entry name" value="PRK00913.2-2"/>
    <property type="match status" value="1"/>
</dbReference>